<evidence type="ECO:0000313" key="1">
    <source>
        <dbReference type="EMBL" id="MCW6036708.1"/>
    </source>
</evidence>
<accession>A0ABT3L5B1</accession>
<protein>
    <recommendedName>
        <fullName evidence="3">DUF4178 domain-containing protein</fullName>
    </recommendedName>
</protein>
<dbReference type="Proteomes" id="UP001526426">
    <property type="component" value="Unassembled WGS sequence"/>
</dbReference>
<sequence length="149" mass="17359">MAHTFLLEEGRWTLQGNWLERDSLPIPLKGKTIIAWSQENWFTWVTKLIFPGGEREEIAFQYRGRLEAGERQYNFVLQQSLLGRVEGEGWVAPESIVQRYIVLSDDDRQRRSGFETLYRLDDNTYFLSSGIMTGYSLTSTMEAILQRQG</sequence>
<comment type="caution">
    <text evidence="1">The sequence shown here is derived from an EMBL/GenBank/DDBJ whole genome shotgun (WGS) entry which is preliminary data.</text>
</comment>
<name>A0ABT3L5B1_9CYAN</name>
<dbReference type="RefSeq" id="WP_017304637.1">
    <property type="nucleotide sequence ID" value="NZ_JAIHOM010000044.1"/>
</dbReference>
<keyword evidence="2" id="KW-1185">Reference proteome</keyword>
<reference evidence="1 2" key="1">
    <citation type="submission" date="2021-08" db="EMBL/GenBank/DDBJ databases">
        <title>Draft genome sequence of Spirulina subsalsa with high tolerance to salinity and hype-accumulation of phycocyanin.</title>
        <authorList>
            <person name="Pei H."/>
            <person name="Jiang L."/>
        </authorList>
    </citation>
    <scope>NUCLEOTIDE SEQUENCE [LARGE SCALE GENOMIC DNA]</scope>
    <source>
        <strain evidence="1 2">FACHB-351</strain>
    </source>
</reference>
<gene>
    <name evidence="1" type="ORF">K4A83_10605</name>
</gene>
<evidence type="ECO:0008006" key="3">
    <source>
        <dbReference type="Google" id="ProtNLM"/>
    </source>
</evidence>
<proteinExistence type="predicted"/>
<dbReference type="EMBL" id="JAIHOM010000044">
    <property type="protein sequence ID" value="MCW6036708.1"/>
    <property type="molecule type" value="Genomic_DNA"/>
</dbReference>
<evidence type="ECO:0000313" key="2">
    <source>
        <dbReference type="Proteomes" id="UP001526426"/>
    </source>
</evidence>
<organism evidence="1 2">
    <name type="scientific">Spirulina subsalsa FACHB-351</name>
    <dbReference type="NCBI Taxonomy" id="234711"/>
    <lineage>
        <taxon>Bacteria</taxon>
        <taxon>Bacillati</taxon>
        <taxon>Cyanobacteriota</taxon>
        <taxon>Cyanophyceae</taxon>
        <taxon>Spirulinales</taxon>
        <taxon>Spirulinaceae</taxon>
        <taxon>Spirulina</taxon>
    </lineage>
</organism>